<evidence type="ECO:0008006" key="4">
    <source>
        <dbReference type="Google" id="ProtNLM"/>
    </source>
</evidence>
<organism evidence="2 3">
    <name type="scientific">Candidozyma auris</name>
    <name type="common">Yeast</name>
    <name type="synonym">Candida auris</name>
    <dbReference type="NCBI Taxonomy" id="498019"/>
    <lineage>
        <taxon>Eukaryota</taxon>
        <taxon>Fungi</taxon>
        <taxon>Dikarya</taxon>
        <taxon>Ascomycota</taxon>
        <taxon>Saccharomycotina</taxon>
        <taxon>Pichiomycetes</taxon>
        <taxon>Metschnikowiaceae</taxon>
        <taxon>Candidozyma</taxon>
    </lineage>
</organism>
<feature type="transmembrane region" description="Helical" evidence="1">
    <location>
        <begin position="56"/>
        <end position="79"/>
    </location>
</feature>
<dbReference type="AlphaFoldDB" id="A0A0L0P7X9"/>
<proteinExistence type="predicted"/>
<reference evidence="3" key="1">
    <citation type="journal article" date="2015" name="BMC Genomics">
        <title>Draft genome of a commonly misdiagnosed multidrug resistant pathogen Candida auris.</title>
        <authorList>
            <person name="Chatterjee S."/>
            <person name="Alampalli S.V."/>
            <person name="Nageshan R.K."/>
            <person name="Chettiar S.T."/>
            <person name="Joshi S."/>
            <person name="Tatu U.S."/>
        </authorList>
    </citation>
    <scope>NUCLEOTIDE SEQUENCE [LARGE SCALE GENOMIC DNA]</scope>
    <source>
        <strain evidence="3">6684</strain>
    </source>
</reference>
<keyword evidence="1" id="KW-0472">Membrane</keyword>
<evidence type="ECO:0000313" key="2">
    <source>
        <dbReference type="EMBL" id="KNE02439.1"/>
    </source>
</evidence>
<name>A0A0L0P7X9_CANAR</name>
<dbReference type="VEuPathDB" id="FungiDB:QG37_00242"/>
<accession>A0A0L0P7X9</accession>
<protein>
    <recommendedName>
        <fullName evidence="4">Dolichol phosphate-mannose biosynthesis regulatory protein</fullName>
    </recommendedName>
</protein>
<gene>
    <name evidence="2" type="ORF">QG37_00242</name>
</gene>
<keyword evidence="1" id="KW-0812">Transmembrane</keyword>
<evidence type="ECO:0000256" key="1">
    <source>
        <dbReference type="SAM" id="Phobius"/>
    </source>
</evidence>
<dbReference type="Proteomes" id="UP000037122">
    <property type="component" value="Unassembled WGS sequence"/>
</dbReference>
<dbReference type="EMBL" id="LGST01000003">
    <property type="protein sequence ID" value="KNE02439.1"/>
    <property type="molecule type" value="Genomic_DNA"/>
</dbReference>
<comment type="caution">
    <text evidence="2">The sequence shown here is derived from an EMBL/GenBank/DDBJ whole genome shotgun (WGS) entry which is preliminary data.</text>
</comment>
<feature type="transmembrane region" description="Helical" evidence="1">
    <location>
        <begin position="21"/>
        <end position="44"/>
    </location>
</feature>
<evidence type="ECO:0000313" key="3">
    <source>
        <dbReference type="Proteomes" id="UP000037122"/>
    </source>
</evidence>
<sequence length="98" mass="11084">MPYPKKPVPHKQERISKSRAAKASLMTGFTVVCFLIFIYHLYWAVLAINGRRFGSLLPSLTIAVGSLALSAFVMIRILLFCETRLLSNDIDADHKKYL</sequence>
<keyword evidence="1" id="KW-1133">Transmembrane helix</keyword>